<evidence type="ECO:0000259" key="1">
    <source>
        <dbReference type="Pfam" id="PF11716"/>
    </source>
</evidence>
<dbReference type="EMBL" id="JAKRKC020000001">
    <property type="protein sequence ID" value="MCK2214909.1"/>
    <property type="molecule type" value="Genomic_DNA"/>
</dbReference>
<evidence type="ECO:0000313" key="3">
    <source>
        <dbReference type="Proteomes" id="UP001317259"/>
    </source>
</evidence>
<accession>A0ABT0FRG5</accession>
<dbReference type="Proteomes" id="UP001317259">
    <property type="component" value="Unassembled WGS sequence"/>
</dbReference>
<sequence>MDQEEIWAALAVERRGLADLLAALPAADWERPSLCAGWRVRDVAAHLTFATAHTGRALAAFARARGDFDRAIHDSAVRLARRLSPERIVAEIRRSAGSHRRAPSTKPLDPLFDVLVHGQDIAVPLGLDRAVPVAAARACVAHVWGRGFPFHPQRRFAGLRFAATDAGWAGGAGERVEGPVGSLLLVLSGRAAGLAGLTGPGVPELAERLTPTVRAG</sequence>
<comment type="caution">
    <text evidence="2">The sequence shown here is derived from an EMBL/GenBank/DDBJ whole genome shotgun (WGS) entry which is preliminary data.</text>
</comment>
<gene>
    <name evidence="2" type="ORF">MF672_014100</name>
</gene>
<dbReference type="NCBIfam" id="TIGR03083">
    <property type="entry name" value="maleylpyruvate isomerase family mycothiol-dependent enzyme"/>
    <property type="match status" value="1"/>
</dbReference>
<keyword evidence="3" id="KW-1185">Reference proteome</keyword>
<dbReference type="Gene3D" id="1.20.120.450">
    <property type="entry name" value="dinb family like domain"/>
    <property type="match status" value="1"/>
</dbReference>
<dbReference type="InterPro" id="IPR017517">
    <property type="entry name" value="Maleyloyr_isom"/>
</dbReference>
<name>A0ABT0FRG5_9ACTN</name>
<proteinExistence type="predicted"/>
<dbReference type="SUPFAM" id="SSF109854">
    <property type="entry name" value="DinB/YfiT-like putative metalloenzymes"/>
    <property type="match status" value="1"/>
</dbReference>
<reference evidence="2 3" key="1">
    <citation type="submission" date="2022-04" db="EMBL/GenBank/DDBJ databases">
        <title>Genome draft of Actinomadura sp. ATCC 31491.</title>
        <authorList>
            <person name="Shi X."/>
            <person name="Du Y."/>
        </authorList>
    </citation>
    <scope>NUCLEOTIDE SEQUENCE [LARGE SCALE GENOMIC DNA]</scope>
    <source>
        <strain evidence="2 3">ATCC 31491</strain>
    </source>
</reference>
<organism evidence="2 3">
    <name type="scientific">Actinomadura luzonensis</name>
    <dbReference type="NCBI Taxonomy" id="2805427"/>
    <lineage>
        <taxon>Bacteria</taxon>
        <taxon>Bacillati</taxon>
        <taxon>Actinomycetota</taxon>
        <taxon>Actinomycetes</taxon>
        <taxon>Streptosporangiales</taxon>
        <taxon>Thermomonosporaceae</taxon>
        <taxon>Actinomadura</taxon>
    </lineage>
</organism>
<dbReference type="GO" id="GO:0016853">
    <property type="term" value="F:isomerase activity"/>
    <property type="evidence" value="ECO:0007669"/>
    <property type="project" value="UniProtKB-KW"/>
</dbReference>
<dbReference type="Pfam" id="PF11716">
    <property type="entry name" value="MDMPI_N"/>
    <property type="match status" value="1"/>
</dbReference>
<evidence type="ECO:0000313" key="2">
    <source>
        <dbReference type="EMBL" id="MCK2214909.1"/>
    </source>
</evidence>
<protein>
    <submittedName>
        <fullName evidence="2">Maleylpyruvate isomerase family mycothiol-dependent enzyme</fullName>
    </submittedName>
</protein>
<dbReference type="InterPro" id="IPR034660">
    <property type="entry name" value="DinB/YfiT-like"/>
</dbReference>
<dbReference type="InterPro" id="IPR024344">
    <property type="entry name" value="MDMPI_metal-binding"/>
</dbReference>
<feature type="domain" description="Mycothiol-dependent maleylpyruvate isomerase metal-binding" evidence="1">
    <location>
        <begin position="12"/>
        <end position="106"/>
    </location>
</feature>
<dbReference type="RefSeq" id="WP_242374343.1">
    <property type="nucleotide sequence ID" value="NZ_JAKRKC020000001.1"/>
</dbReference>
<keyword evidence="2" id="KW-0413">Isomerase</keyword>